<comment type="caution">
    <text evidence="7">The sequence shown here is derived from an EMBL/GenBank/DDBJ whole genome shotgun (WGS) entry which is preliminary data.</text>
</comment>
<keyword evidence="4" id="KW-0804">Transcription</keyword>
<dbReference type="Gene3D" id="1.10.490.50">
    <property type="entry name" value="Antibiotic binding domain of TipA-like multidrug resistance regulators"/>
    <property type="match status" value="1"/>
</dbReference>
<proteinExistence type="predicted"/>
<dbReference type="InterPro" id="IPR047057">
    <property type="entry name" value="MerR_fam"/>
</dbReference>
<keyword evidence="5" id="KW-0175">Coiled coil</keyword>
<dbReference type="PROSITE" id="PS50937">
    <property type="entry name" value="HTH_MERR_2"/>
    <property type="match status" value="1"/>
</dbReference>
<sequence>MSTPSGPEWSIQDIARAAGTTSRTLRHYQSAGLLLPSRVGRNGYRYYDGGCLLRLQRILLLRELGPGLAEIGRVLQGRMDPAAALRGHLEVLLQERDRLDRRIAAVRTTIDRTERGEALVPEEMFDGFDHTQYKEEVEQRWGKDAYARGDRWWRGLGEDGRRAWLEHSRQLQQDWVAAAAPGADPDDDRAQELARRQFDWLAGANGGQEVGYGYFTGLGGMYVADPRFGAGYGGEAGAGFVRDAMRIYADRHLAG</sequence>
<gene>
    <name evidence="7" type="ORF">HER39_02080</name>
</gene>
<dbReference type="Pfam" id="PF13411">
    <property type="entry name" value="MerR_1"/>
    <property type="match status" value="1"/>
</dbReference>
<accession>A0ABX1JJ86</accession>
<dbReference type="PANTHER" id="PTHR30204">
    <property type="entry name" value="REDOX-CYCLING DRUG-SENSING TRANSCRIPTIONAL ACTIVATOR SOXR"/>
    <property type="match status" value="1"/>
</dbReference>
<dbReference type="Proteomes" id="UP000523795">
    <property type="component" value="Unassembled WGS sequence"/>
</dbReference>
<dbReference type="InterPro" id="IPR036244">
    <property type="entry name" value="TipA-like_antibiotic-bd"/>
</dbReference>
<dbReference type="PANTHER" id="PTHR30204:SF90">
    <property type="entry name" value="HTH-TYPE TRANSCRIPTIONAL ACTIVATOR MTA"/>
    <property type="match status" value="1"/>
</dbReference>
<dbReference type="InterPro" id="IPR000551">
    <property type="entry name" value="MerR-type_HTH_dom"/>
</dbReference>
<dbReference type="Pfam" id="PF07739">
    <property type="entry name" value="TipAS"/>
    <property type="match status" value="1"/>
</dbReference>
<evidence type="ECO:0000256" key="1">
    <source>
        <dbReference type="ARBA" id="ARBA00023015"/>
    </source>
</evidence>
<dbReference type="SMART" id="SM00422">
    <property type="entry name" value="HTH_MERR"/>
    <property type="match status" value="1"/>
</dbReference>
<dbReference type="InterPro" id="IPR012925">
    <property type="entry name" value="TipAS_dom"/>
</dbReference>
<evidence type="ECO:0000313" key="7">
    <source>
        <dbReference type="EMBL" id="NKX49387.1"/>
    </source>
</evidence>
<evidence type="ECO:0000256" key="4">
    <source>
        <dbReference type="ARBA" id="ARBA00023163"/>
    </source>
</evidence>
<dbReference type="PRINTS" id="PR00040">
    <property type="entry name" value="HTHMERR"/>
</dbReference>
<reference evidence="7 8" key="1">
    <citation type="submission" date="2020-04" db="EMBL/GenBank/DDBJ databases">
        <authorList>
            <person name="Liu S."/>
        </authorList>
    </citation>
    <scope>NUCLEOTIDE SEQUENCE [LARGE SCALE GENOMIC DNA]</scope>
    <source>
        <strain evidence="7 8">CGMCC 1.15091</strain>
    </source>
</reference>
<evidence type="ECO:0000259" key="6">
    <source>
        <dbReference type="PROSITE" id="PS50937"/>
    </source>
</evidence>
<name>A0ABX1JJ86_9MICC</name>
<evidence type="ECO:0000256" key="3">
    <source>
        <dbReference type="ARBA" id="ARBA00023159"/>
    </source>
</evidence>
<organism evidence="7 8">
    <name type="scientific">Arthrobacter deserti</name>
    <dbReference type="NCBI Taxonomy" id="1742687"/>
    <lineage>
        <taxon>Bacteria</taxon>
        <taxon>Bacillati</taxon>
        <taxon>Actinomycetota</taxon>
        <taxon>Actinomycetes</taxon>
        <taxon>Micrococcales</taxon>
        <taxon>Micrococcaceae</taxon>
        <taxon>Arthrobacter</taxon>
    </lineage>
</organism>
<keyword evidence="1" id="KW-0805">Transcription regulation</keyword>
<keyword evidence="3" id="KW-0010">Activator</keyword>
<dbReference type="Gene3D" id="1.10.1660.10">
    <property type="match status" value="1"/>
</dbReference>
<protein>
    <submittedName>
        <fullName evidence="7">MerR family transcriptional regulator</fullName>
    </submittedName>
</protein>
<keyword evidence="8" id="KW-1185">Reference proteome</keyword>
<dbReference type="SUPFAM" id="SSF89082">
    <property type="entry name" value="Antibiotic binding domain of TipA-like multidrug resistance regulators"/>
    <property type="match status" value="1"/>
</dbReference>
<evidence type="ECO:0000256" key="2">
    <source>
        <dbReference type="ARBA" id="ARBA00023125"/>
    </source>
</evidence>
<evidence type="ECO:0000313" key="8">
    <source>
        <dbReference type="Proteomes" id="UP000523795"/>
    </source>
</evidence>
<dbReference type="SUPFAM" id="SSF46955">
    <property type="entry name" value="Putative DNA-binding domain"/>
    <property type="match status" value="1"/>
</dbReference>
<feature type="domain" description="HTH merR-type" evidence="6">
    <location>
        <begin position="8"/>
        <end position="77"/>
    </location>
</feature>
<dbReference type="InterPro" id="IPR009061">
    <property type="entry name" value="DNA-bd_dom_put_sf"/>
</dbReference>
<keyword evidence="2" id="KW-0238">DNA-binding</keyword>
<dbReference type="EMBL" id="JAAZSR010000014">
    <property type="protein sequence ID" value="NKX49387.1"/>
    <property type="molecule type" value="Genomic_DNA"/>
</dbReference>
<feature type="coiled-coil region" evidence="5">
    <location>
        <begin position="82"/>
        <end position="109"/>
    </location>
</feature>
<evidence type="ECO:0000256" key="5">
    <source>
        <dbReference type="SAM" id="Coils"/>
    </source>
</evidence>